<keyword evidence="3" id="KW-1185">Reference proteome</keyword>
<dbReference type="EMBL" id="JAKROA010000001">
    <property type="protein sequence ID" value="KAL5111281.1"/>
    <property type="molecule type" value="Genomic_DNA"/>
</dbReference>
<reference evidence="2 3" key="1">
    <citation type="journal article" date="2022" name="Front. Cell. Infect. Microbiol.">
        <title>The Genomes of Two Strains of Taenia crassiceps the Animal Model for the Study of Human Cysticercosis.</title>
        <authorList>
            <person name="Bobes R.J."/>
            <person name="Estrada K."/>
            <person name="Rios-Valencia D.G."/>
            <person name="Calderon-Gallegos A."/>
            <person name="de la Torre P."/>
            <person name="Carrero J.C."/>
            <person name="Sanchez-Flores A."/>
            <person name="Laclette J.P."/>
        </authorList>
    </citation>
    <scope>NUCLEOTIDE SEQUENCE [LARGE SCALE GENOMIC DNA]</scope>
    <source>
        <strain evidence="2">WFUcys</strain>
    </source>
</reference>
<proteinExistence type="predicted"/>
<evidence type="ECO:0000313" key="2">
    <source>
        <dbReference type="EMBL" id="KAL5111281.1"/>
    </source>
</evidence>
<dbReference type="Proteomes" id="UP001651158">
    <property type="component" value="Unassembled WGS sequence"/>
</dbReference>
<protein>
    <submittedName>
        <fullName evidence="2">Uncharacterized protein</fullName>
    </submittedName>
</protein>
<evidence type="ECO:0000313" key="3">
    <source>
        <dbReference type="Proteomes" id="UP001651158"/>
    </source>
</evidence>
<feature type="region of interest" description="Disordered" evidence="1">
    <location>
        <begin position="395"/>
        <end position="432"/>
    </location>
</feature>
<feature type="region of interest" description="Disordered" evidence="1">
    <location>
        <begin position="137"/>
        <end position="157"/>
    </location>
</feature>
<accession>A0ABR4QNX1</accession>
<organism evidence="2 3">
    <name type="scientific">Taenia crassiceps</name>
    <dbReference type="NCBI Taxonomy" id="6207"/>
    <lineage>
        <taxon>Eukaryota</taxon>
        <taxon>Metazoa</taxon>
        <taxon>Spiralia</taxon>
        <taxon>Lophotrochozoa</taxon>
        <taxon>Platyhelminthes</taxon>
        <taxon>Cestoda</taxon>
        <taxon>Eucestoda</taxon>
        <taxon>Cyclophyllidea</taxon>
        <taxon>Taeniidae</taxon>
        <taxon>Taenia</taxon>
    </lineage>
</organism>
<evidence type="ECO:0000256" key="1">
    <source>
        <dbReference type="SAM" id="MobiDB-lite"/>
    </source>
</evidence>
<feature type="compositionally biased region" description="Polar residues" evidence="1">
    <location>
        <begin position="234"/>
        <end position="247"/>
    </location>
</feature>
<comment type="caution">
    <text evidence="2">The sequence shown here is derived from an EMBL/GenBank/DDBJ whole genome shotgun (WGS) entry which is preliminary data.</text>
</comment>
<feature type="compositionally biased region" description="Gly residues" evidence="1">
    <location>
        <begin position="145"/>
        <end position="155"/>
    </location>
</feature>
<sequence length="692" mass="73963">MGQLIAPRRVVDDFGGNHTGRLQGVEEDTVGRPCLALLRMNIGSGKVTSLQSIRSERVSLSVFKTATSYQILQINIATFVFDLQHLLSHPSMQEPLNFSRTTAYLATQELAARLLSSLQTHNCGATTNSALNFDVRASSLPRDGSNGGGNGGGGQTASLLPNPWAAFPSNAFLAAAAAAAISMKTPTTVTSTSKCLQEANSMNTPLGADIYPTPEKAISDRTILFNAVNMATDLSDSTSQPSGSSRPLESDEVEADSCVLPQQTKRNFKLSERGRRSRVVIHQFGDAEDHFSKALRNLHVKSVGEYEMLEGTNQQKRVWTLTSTFDDGGGRIEASVASPSFEAQNIADLAVEKHFEKSLATFHAKQAAAAAAAAAASAASTTASVDGATSKTLMDLTQTPFSPSSPSTNSSSDGSALFSPREESGGASFNPKKKWLAQYGDDEGARIRVGRKSGTWSLDDNAWNPKNTTSSTNVEKRSRSCPLLRNECTNSVKTPSHCTHKCESNSNDAAKPIELSRTVTVQSSISSLQLPPQREFLPLPRTISLEVPSLGNSIDFFDDEDEAVVASKSISARESPISSPIAASSGFFTDSTYSLDSTLPVISEAGYFSSNASVSSSFKARHLAVLRESATTSRPKERSVCDCETEVVTQRNATSPSGRCWPLRKRTASDTSDISCLKRSRSVVDTGCGEHA</sequence>
<feature type="region of interest" description="Disordered" evidence="1">
    <location>
        <begin position="234"/>
        <end position="257"/>
    </location>
</feature>
<gene>
    <name evidence="2" type="ORF">TcWFU_000958</name>
</gene>
<name>A0ABR4QNX1_9CEST</name>
<feature type="compositionally biased region" description="Low complexity" evidence="1">
    <location>
        <begin position="397"/>
        <end position="415"/>
    </location>
</feature>